<dbReference type="HAMAP" id="MF_00457">
    <property type="entry name" value="UPF0173"/>
    <property type="match status" value="1"/>
</dbReference>
<keyword evidence="1 2" id="KW-0378">Hydrolase</keyword>
<name>A0A2W5FAC0_9SPHI</name>
<comment type="similarity">
    <text evidence="2">Belongs to the UPF0173 family.</text>
</comment>
<evidence type="ECO:0000313" key="4">
    <source>
        <dbReference type="EMBL" id="PZP51194.1"/>
    </source>
</evidence>
<reference evidence="4 5" key="1">
    <citation type="submission" date="2017-11" db="EMBL/GenBank/DDBJ databases">
        <title>Infants hospitalized years apart are colonized by the same room-sourced microbial strains.</title>
        <authorList>
            <person name="Brooks B."/>
            <person name="Olm M.R."/>
            <person name="Firek B.A."/>
            <person name="Baker R."/>
            <person name="Thomas B.C."/>
            <person name="Morowitz M.J."/>
            <person name="Banfield J.F."/>
        </authorList>
    </citation>
    <scope>NUCLEOTIDE SEQUENCE [LARGE SCALE GENOMIC DNA]</scope>
    <source>
        <strain evidence="4">S2_009_000_R2_76</strain>
    </source>
</reference>
<dbReference type="NCBIfam" id="NF001911">
    <property type="entry name" value="PRK00685.1"/>
    <property type="match status" value="1"/>
</dbReference>
<dbReference type="Proteomes" id="UP000249645">
    <property type="component" value="Unassembled WGS sequence"/>
</dbReference>
<dbReference type="InterPro" id="IPR036866">
    <property type="entry name" value="RibonucZ/Hydroxyglut_hydro"/>
</dbReference>
<dbReference type="SMART" id="SM00849">
    <property type="entry name" value="Lactamase_B"/>
    <property type="match status" value="1"/>
</dbReference>
<organism evidence="4 5">
    <name type="scientific">Pseudopedobacter saltans</name>
    <dbReference type="NCBI Taxonomy" id="151895"/>
    <lineage>
        <taxon>Bacteria</taxon>
        <taxon>Pseudomonadati</taxon>
        <taxon>Bacteroidota</taxon>
        <taxon>Sphingobacteriia</taxon>
        <taxon>Sphingobacteriales</taxon>
        <taxon>Sphingobacteriaceae</taxon>
        <taxon>Pseudopedobacter</taxon>
    </lineage>
</organism>
<dbReference type="SUPFAM" id="SSF56281">
    <property type="entry name" value="Metallo-hydrolase/oxidoreductase"/>
    <property type="match status" value="1"/>
</dbReference>
<dbReference type="InterPro" id="IPR050114">
    <property type="entry name" value="UPF0173_UPF0282_UlaG_hydrolase"/>
</dbReference>
<dbReference type="Pfam" id="PF12706">
    <property type="entry name" value="Lactamase_B_2"/>
    <property type="match status" value="1"/>
</dbReference>
<gene>
    <name evidence="4" type="ORF">DI598_03820</name>
</gene>
<dbReference type="InterPro" id="IPR001279">
    <property type="entry name" value="Metallo-B-lactamas"/>
</dbReference>
<dbReference type="PANTHER" id="PTHR43546:SF3">
    <property type="entry name" value="UPF0173 METAL-DEPENDENT HYDROLASE MJ1163"/>
    <property type="match status" value="1"/>
</dbReference>
<protein>
    <recommendedName>
        <fullName evidence="2">UPF0173 metal-dependent hydrolase DI598_03820</fullName>
    </recommendedName>
</protein>
<evidence type="ECO:0000313" key="5">
    <source>
        <dbReference type="Proteomes" id="UP000249645"/>
    </source>
</evidence>
<dbReference type="Gene3D" id="3.60.15.10">
    <property type="entry name" value="Ribonuclease Z/Hydroxyacylglutathione hydrolase-like"/>
    <property type="match status" value="1"/>
</dbReference>
<proteinExistence type="inferred from homology"/>
<dbReference type="GO" id="GO:0016787">
    <property type="term" value="F:hydrolase activity"/>
    <property type="evidence" value="ECO:0007669"/>
    <property type="project" value="UniProtKB-UniRule"/>
</dbReference>
<evidence type="ECO:0000256" key="2">
    <source>
        <dbReference type="HAMAP-Rule" id="MF_00457"/>
    </source>
</evidence>
<dbReference type="InterPro" id="IPR022877">
    <property type="entry name" value="UPF0173"/>
</dbReference>
<accession>A0A2W5FAC0</accession>
<evidence type="ECO:0000256" key="1">
    <source>
        <dbReference type="ARBA" id="ARBA00022801"/>
    </source>
</evidence>
<dbReference type="AlphaFoldDB" id="A0A2W5FAC0"/>
<dbReference type="EMBL" id="QFOI01000039">
    <property type="protein sequence ID" value="PZP51194.1"/>
    <property type="molecule type" value="Genomic_DNA"/>
</dbReference>
<dbReference type="PANTHER" id="PTHR43546">
    <property type="entry name" value="UPF0173 METAL-DEPENDENT HYDROLASE MJ1163-RELATED"/>
    <property type="match status" value="1"/>
</dbReference>
<feature type="domain" description="Metallo-beta-lactamase" evidence="3">
    <location>
        <begin position="7"/>
        <end position="190"/>
    </location>
</feature>
<comment type="caution">
    <text evidence="4">The sequence shown here is derived from an EMBL/GenBank/DDBJ whole genome shotgun (WGS) entry which is preliminary data.</text>
</comment>
<evidence type="ECO:0000259" key="3">
    <source>
        <dbReference type="SMART" id="SM00849"/>
    </source>
</evidence>
<sequence>MQFTYYGQSCFQVVLGGKKILFDPFISPNPLAKDIDIKSIMPDFILISHGHGDHIADAATIALQSGATVVTSPEVSAFLAKQGVQNMRELNHGGPVSFDFGKVRAVNAVHSSGLPDGSYGGNPMGFVIRSEEKSFYFAGDTALTMDMQLIPLFGKMDFAVFPIGGNYTMDYNDAVIAADFSKVDKVIGVHYNTFPPITIDTKEALDAFNSKGKELLLPSIGETINL</sequence>